<geneLocation type="plasmid" evidence="2">
    <name>pl1</name>
</geneLocation>
<dbReference type="EMBL" id="JAOALG010000003">
    <property type="protein sequence ID" value="MEQ5844258.1"/>
    <property type="molecule type" value="Genomic_DNA"/>
</dbReference>
<sequence length="140" mass="15354">MKNGRTLAVLLIGSLAGPCSAWSAHEPYAAFSQERARGAGLVKVGERLVRPPIALGNPSSDEERHTPAEINNEIEVDLKRRFAQAAEPSGQVMTKAGARRAAWGWAVDHFDEIDQQKKGAVRYEDIARFLSRNPIVSFSN</sequence>
<dbReference type="Proteomes" id="UP001469089">
    <property type="component" value="Unassembled WGS sequence"/>
</dbReference>
<gene>
    <name evidence="2" type="ORF">N0A02_32860</name>
</gene>
<proteinExistence type="predicted"/>
<keyword evidence="1" id="KW-0732">Signal</keyword>
<reference evidence="2 3" key="1">
    <citation type="journal article" date="2024" name="Chem. Sci.">
        <title>Discovery of a lagriamide polyketide by integrated genome mining, isotopic labeling, and untargeted metabolomics.</title>
        <authorList>
            <person name="Fergusson C.H."/>
            <person name="Saulog J."/>
            <person name="Paulo B.S."/>
            <person name="Wilson D.M."/>
            <person name="Liu D.Y."/>
            <person name="Morehouse N.J."/>
            <person name="Waterworth S."/>
            <person name="Barkei J."/>
            <person name="Gray C.A."/>
            <person name="Kwan J.C."/>
            <person name="Eustaquio A.S."/>
            <person name="Linington R.G."/>
        </authorList>
    </citation>
    <scope>NUCLEOTIDE SEQUENCE [LARGE SCALE GENOMIC DNA]</scope>
    <source>
        <strain evidence="2 3">RL17-338-BIF-B</strain>
    </source>
</reference>
<comment type="caution">
    <text evidence="2">The sequence shown here is derived from an EMBL/GenBank/DDBJ whole genome shotgun (WGS) entry which is preliminary data.</text>
</comment>
<evidence type="ECO:0000256" key="1">
    <source>
        <dbReference type="SAM" id="SignalP"/>
    </source>
</evidence>
<keyword evidence="3" id="KW-1185">Reference proteome</keyword>
<feature type="signal peptide" evidence="1">
    <location>
        <begin position="1"/>
        <end position="21"/>
    </location>
</feature>
<organism evidence="2 3">
    <name type="scientific">Paraburkholderia acidicola</name>
    <dbReference type="NCBI Taxonomy" id="1912599"/>
    <lineage>
        <taxon>Bacteria</taxon>
        <taxon>Pseudomonadati</taxon>
        <taxon>Pseudomonadota</taxon>
        <taxon>Betaproteobacteria</taxon>
        <taxon>Burkholderiales</taxon>
        <taxon>Burkholderiaceae</taxon>
        <taxon>Paraburkholderia</taxon>
    </lineage>
</organism>
<evidence type="ECO:0000313" key="3">
    <source>
        <dbReference type="Proteomes" id="UP001469089"/>
    </source>
</evidence>
<accession>A0ABV1LY52</accession>
<evidence type="ECO:0000313" key="2">
    <source>
        <dbReference type="EMBL" id="MEQ5844258.1"/>
    </source>
</evidence>
<feature type="chain" id="PRO_5046317906" description="EF-hand domain-containing protein" evidence="1">
    <location>
        <begin position="22"/>
        <end position="140"/>
    </location>
</feature>
<protein>
    <recommendedName>
        <fullName evidence="4">EF-hand domain-containing protein</fullName>
    </recommendedName>
</protein>
<evidence type="ECO:0008006" key="4">
    <source>
        <dbReference type="Google" id="ProtNLM"/>
    </source>
</evidence>
<keyword evidence="2" id="KW-0614">Plasmid</keyword>
<dbReference type="RefSeq" id="WP_349545856.1">
    <property type="nucleotide sequence ID" value="NZ_JAOALG010000003.1"/>
</dbReference>
<name>A0ABV1LY52_9BURK</name>